<dbReference type="InterPro" id="IPR002413">
    <property type="entry name" value="V5_allergen-like"/>
</dbReference>
<keyword evidence="1" id="KW-0732">Signal</keyword>
<dbReference type="InterPro" id="IPR035940">
    <property type="entry name" value="CAP_sf"/>
</dbReference>
<feature type="signal peptide" evidence="1">
    <location>
        <begin position="1"/>
        <end position="20"/>
    </location>
</feature>
<organism evidence="3 4">
    <name type="scientific">Romanomermis culicivorax</name>
    <name type="common">Nematode worm</name>
    <dbReference type="NCBI Taxonomy" id="13658"/>
    <lineage>
        <taxon>Eukaryota</taxon>
        <taxon>Metazoa</taxon>
        <taxon>Ecdysozoa</taxon>
        <taxon>Nematoda</taxon>
        <taxon>Enoplea</taxon>
        <taxon>Dorylaimia</taxon>
        <taxon>Mermithida</taxon>
        <taxon>Mermithoidea</taxon>
        <taxon>Mermithidae</taxon>
        <taxon>Romanomermis</taxon>
    </lineage>
</organism>
<dbReference type="PROSITE" id="PS01009">
    <property type="entry name" value="CRISP_1"/>
    <property type="match status" value="1"/>
</dbReference>
<dbReference type="GO" id="GO:0005576">
    <property type="term" value="C:extracellular region"/>
    <property type="evidence" value="ECO:0007669"/>
    <property type="project" value="InterPro"/>
</dbReference>
<dbReference type="Proteomes" id="UP000887565">
    <property type="component" value="Unplaced"/>
</dbReference>
<evidence type="ECO:0000259" key="2">
    <source>
        <dbReference type="SMART" id="SM00198"/>
    </source>
</evidence>
<dbReference type="InterPro" id="IPR018244">
    <property type="entry name" value="Allrgn_V5/Tpx1_CS"/>
</dbReference>
<dbReference type="PANTHER" id="PTHR10334">
    <property type="entry name" value="CYSTEINE-RICH SECRETORY PROTEIN-RELATED"/>
    <property type="match status" value="1"/>
</dbReference>
<protein>
    <submittedName>
        <fullName evidence="4">SCP domain-containing protein</fullName>
    </submittedName>
</protein>
<dbReference type="Pfam" id="PF00188">
    <property type="entry name" value="CAP"/>
    <property type="match status" value="1"/>
</dbReference>
<dbReference type="InterPro" id="IPR014044">
    <property type="entry name" value="CAP_dom"/>
</dbReference>
<dbReference type="InterPro" id="IPR001283">
    <property type="entry name" value="CRISP-related"/>
</dbReference>
<reference evidence="4" key="1">
    <citation type="submission" date="2022-11" db="UniProtKB">
        <authorList>
            <consortium name="WormBaseParasite"/>
        </authorList>
    </citation>
    <scope>IDENTIFICATION</scope>
</reference>
<dbReference type="SMART" id="SM00198">
    <property type="entry name" value="SCP"/>
    <property type="match status" value="1"/>
</dbReference>
<evidence type="ECO:0000256" key="1">
    <source>
        <dbReference type="SAM" id="SignalP"/>
    </source>
</evidence>
<proteinExistence type="predicted"/>
<name>A0A915LB67_ROMCU</name>
<dbReference type="AlphaFoldDB" id="A0A915LB67"/>
<evidence type="ECO:0000313" key="4">
    <source>
        <dbReference type="WBParaSite" id="nRc.2.0.1.t48087-RA"/>
    </source>
</evidence>
<accession>A0A915LB67</accession>
<sequence length="346" mass="40400">MNFQLISMLAAYVLTKIVEANKPRMHGLTRDEKIEILTAHNMFRRRVRENRLHGQPPGVIGDLKWSDELTKFAYYFIDEYIKQHGECPNYHSPDSCWYRGNKVEKVGENINYGTPSPEEAVRVWFDEHVNYRFSRAPGEATPPNAMIGHYTQLVWGRTKQIGCAAAANCMVNGTHYDMMLLCNYWPAGNTDGEYPYYTTHNPEDWADWYASYNDTCRWTEYVADNWDVEHNILKNKVKKPYHDLEIATSAQSLYDELTSQNLQELVCNVIMSPSANEIVTKLRMQDFAKDCLEMGIGHKPIREKLNSQQAFERICNYIEILAEKENTTYNTYMKEFCDNGYYEYDN</sequence>
<feature type="domain" description="SCP" evidence="2">
    <location>
        <begin position="31"/>
        <end position="192"/>
    </location>
</feature>
<dbReference type="PRINTS" id="PR00838">
    <property type="entry name" value="V5ALLERGEN"/>
</dbReference>
<dbReference type="WBParaSite" id="nRc.2.0.1.t48087-RA">
    <property type="protein sequence ID" value="nRc.2.0.1.t48087-RA"/>
    <property type="gene ID" value="nRc.2.0.1.g48087"/>
</dbReference>
<evidence type="ECO:0000313" key="3">
    <source>
        <dbReference type="Proteomes" id="UP000887565"/>
    </source>
</evidence>
<dbReference type="PRINTS" id="PR00837">
    <property type="entry name" value="V5TPXLIKE"/>
</dbReference>
<keyword evidence="3" id="KW-1185">Reference proteome</keyword>
<dbReference type="CDD" id="cd05380">
    <property type="entry name" value="CAP_euk"/>
    <property type="match status" value="1"/>
</dbReference>
<dbReference type="SUPFAM" id="SSF55797">
    <property type="entry name" value="PR-1-like"/>
    <property type="match status" value="1"/>
</dbReference>
<dbReference type="Gene3D" id="3.40.33.10">
    <property type="entry name" value="CAP"/>
    <property type="match status" value="1"/>
</dbReference>
<feature type="chain" id="PRO_5037322527" evidence="1">
    <location>
        <begin position="21"/>
        <end position="346"/>
    </location>
</feature>